<evidence type="ECO:0000313" key="1">
    <source>
        <dbReference type="EMBL" id="KAJ1083750.1"/>
    </source>
</evidence>
<gene>
    <name evidence="1" type="ORF">NDU88_003905</name>
</gene>
<organism evidence="1 2">
    <name type="scientific">Pleurodeles waltl</name>
    <name type="common">Iberian ribbed newt</name>
    <dbReference type="NCBI Taxonomy" id="8319"/>
    <lineage>
        <taxon>Eukaryota</taxon>
        <taxon>Metazoa</taxon>
        <taxon>Chordata</taxon>
        <taxon>Craniata</taxon>
        <taxon>Vertebrata</taxon>
        <taxon>Euteleostomi</taxon>
        <taxon>Amphibia</taxon>
        <taxon>Batrachia</taxon>
        <taxon>Caudata</taxon>
        <taxon>Salamandroidea</taxon>
        <taxon>Salamandridae</taxon>
        <taxon>Pleurodelinae</taxon>
        <taxon>Pleurodeles</taxon>
    </lineage>
</organism>
<name>A0AAV7L754_PLEWA</name>
<evidence type="ECO:0000313" key="2">
    <source>
        <dbReference type="Proteomes" id="UP001066276"/>
    </source>
</evidence>
<sequence length="229" mass="25576">MEVAHYVQDRLRKSLEREVRNTLRSECPRPSLLGKVDDTPELDPNMATFLKTFTKDPKKGLDMAWRGCQDNLLDRPSPLTKNLELAFQAKEAHPLLGPGESLEWVQRAICLLGNANCSMSRERQKLFITRIDPKLAELASSEAGTMVKGLLFGDKFVKDLGKYGAMFSALDKAHKSIKKVFNSGLFSGLGAFEAELQAVDLIRLPEVTIRLEVAGILNRLEVRQYVASS</sequence>
<reference evidence="1" key="1">
    <citation type="journal article" date="2022" name="bioRxiv">
        <title>Sequencing and chromosome-scale assembly of the giantPleurodeles waltlgenome.</title>
        <authorList>
            <person name="Brown T."/>
            <person name="Elewa A."/>
            <person name="Iarovenko S."/>
            <person name="Subramanian E."/>
            <person name="Araus A.J."/>
            <person name="Petzold A."/>
            <person name="Susuki M."/>
            <person name="Suzuki K.-i.T."/>
            <person name="Hayashi T."/>
            <person name="Toyoda A."/>
            <person name="Oliveira C."/>
            <person name="Osipova E."/>
            <person name="Leigh N.D."/>
            <person name="Simon A."/>
            <person name="Yun M.H."/>
        </authorList>
    </citation>
    <scope>NUCLEOTIDE SEQUENCE</scope>
    <source>
        <strain evidence="1">20211129_DDA</strain>
        <tissue evidence="1">Liver</tissue>
    </source>
</reference>
<accession>A0AAV7L754</accession>
<comment type="caution">
    <text evidence="1">The sequence shown here is derived from an EMBL/GenBank/DDBJ whole genome shotgun (WGS) entry which is preliminary data.</text>
</comment>
<dbReference type="Proteomes" id="UP001066276">
    <property type="component" value="Chromosome 12"/>
</dbReference>
<proteinExistence type="predicted"/>
<dbReference type="AlphaFoldDB" id="A0AAV7L754"/>
<protein>
    <submittedName>
        <fullName evidence="1">Uncharacterized protein</fullName>
    </submittedName>
</protein>
<keyword evidence="2" id="KW-1185">Reference proteome</keyword>
<dbReference type="EMBL" id="JANPWB010000016">
    <property type="protein sequence ID" value="KAJ1083750.1"/>
    <property type="molecule type" value="Genomic_DNA"/>
</dbReference>